<organism evidence="1 2">
    <name type="scientific">Bordetella bronchialis</name>
    <dbReference type="NCBI Taxonomy" id="463025"/>
    <lineage>
        <taxon>Bacteria</taxon>
        <taxon>Pseudomonadati</taxon>
        <taxon>Pseudomonadota</taxon>
        <taxon>Betaproteobacteria</taxon>
        <taxon>Burkholderiales</taxon>
        <taxon>Alcaligenaceae</taxon>
        <taxon>Bordetella</taxon>
    </lineage>
</organism>
<dbReference type="AlphaFoldDB" id="A0A193FYR9"/>
<dbReference type="RefSeq" id="WP_066670539.1">
    <property type="nucleotide sequence ID" value="NZ_CP016171.1"/>
</dbReference>
<reference evidence="1 2" key="1">
    <citation type="submission" date="2016-06" db="EMBL/GenBank/DDBJ databases">
        <title>Complete genome sequences of Bordetella bronchialis and Bordetella flabilis.</title>
        <authorList>
            <person name="LiPuma J.J."/>
            <person name="Spilker T."/>
        </authorList>
    </citation>
    <scope>NUCLEOTIDE SEQUENCE [LARGE SCALE GENOMIC DNA]</scope>
    <source>
        <strain evidence="1 2">AU17976</strain>
    </source>
</reference>
<dbReference type="Proteomes" id="UP000092213">
    <property type="component" value="Chromosome"/>
</dbReference>
<protein>
    <submittedName>
        <fullName evidence="1">Uncharacterized protein</fullName>
    </submittedName>
</protein>
<name>A0A193FYR9_9BORD</name>
<dbReference type="EMBL" id="CP016171">
    <property type="protein sequence ID" value="ANN72775.1"/>
    <property type="molecule type" value="Genomic_DNA"/>
</dbReference>
<dbReference type="STRING" id="463025.BAU08_16705"/>
<sequence>MDRSPQGGPVSSADVLLLKLPGQRMSPERLAALARELGRPGQGGPLAVQGYAGVDTEETYVYCRLAGPGGQAPHDLQARVAEVCPGAAMQWLRRLSDLPGASAGRPAAWHYIVETDVLPEADQDLNDWYDQEHLPGLAGVPGTVRAERFACHEAAPRYHACYDLETLETFGSPPWLAVRATAWSDRVRPSFRNTKRTMFKPIA</sequence>
<evidence type="ECO:0000313" key="2">
    <source>
        <dbReference type="Proteomes" id="UP000092213"/>
    </source>
</evidence>
<proteinExistence type="predicted"/>
<evidence type="ECO:0000313" key="1">
    <source>
        <dbReference type="EMBL" id="ANN72775.1"/>
    </source>
</evidence>
<accession>A0A193FYR9</accession>
<gene>
    <name evidence="1" type="ORF">BAU08_16705</name>
</gene>